<name>A0A2S5A7S1_9SPHI</name>
<dbReference type="AlphaFoldDB" id="A0A2S5A7S1"/>
<dbReference type="Proteomes" id="UP000236893">
    <property type="component" value="Unassembled WGS sequence"/>
</dbReference>
<evidence type="ECO:0000313" key="1">
    <source>
        <dbReference type="EMBL" id="POY38576.1"/>
    </source>
</evidence>
<dbReference type="Pfam" id="PF22264">
    <property type="entry name" value="DUF6952"/>
    <property type="match status" value="1"/>
</dbReference>
<gene>
    <name evidence="1" type="ORF">C3K47_04050</name>
</gene>
<protein>
    <submittedName>
        <fullName evidence="1">Uncharacterized protein</fullName>
    </submittedName>
</protein>
<dbReference type="OrthoDB" id="963129at2"/>
<dbReference type="EMBL" id="PQVF01000002">
    <property type="protein sequence ID" value="POY38576.1"/>
    <property type="molecule type" value="Genomic_DNA"/>
</dbReference>
<evidence type="ECO:0000313" key="2">
    <source>
        <dbReference type="Proteomes" id="UP000236893"/>
    </source>
</evidence>
<keyword evidence="2" id="KW-1185">Reference proteome</keyword>
<dbReference type="RefSeq" id="WP_103787833.1">
    <property type="nucleotide sequence ID" value="NZ_PQVF01000002.1"/>
</dbReference>
<organism evidence="1 2">
    <name type="scientific">Solitalea longa</name>
    <dbReference type="NCBI Taxonomy" id="2079460"/>
    <lineage>
        <taxon>Bacteria</taxon>
        <taxon>Pseudomonadati</taxon>
        <taxon>Bacteroidota</taxon>
        <taxon>Sphingobacteriia</taxon>
        <taxon>Sphingobacteriales</taxon>
        <taxon>Sphingobacteriaceae</taxon>
        <taxon>Solitalea</taxon>
    </lineage>
</organism>
<dbReference type="InterPro" id="IPR053810">
    <property type="entry name" value="DUF6952"/>
</dbReference>
<comment type="caution">
    <text evidence="1">The sequence shown here is derived from an EMBL/GenBank/DDBJ whole genome shotgun (WGS) entry which is preliminary data.</text>
</comment>
<reference evidence="1 2" key="1">
    <citation type="submission" date="2018-01" db="EMBL/GenBank/DDBJ databases">
        <authorList>
            <person name="Gaut B.S."/>
            <person name="Morton B.R."/>
            <person name="Clegg M.T."/>
            <person name="Duvall M.R."/>
        </authorList>
    </citation>
    <scope>NUCLEOTIDE SEQUENCE [LARGE SCALE GENOMIC DNA]</scope>
    <source>
        <strain evidence="1 2">HR-AV</strain>
    </source>
</reference>
<sequence>MKIPVIKKLVEAYDLASLQLAEEALMEEQMPAIEIEGDDEGEQLTHILAAIWIKQEIEKTGDAFPLALRAYTSRVRTSIS</sequence>
<proteinExistence type="predicted"/>
<accession>A0A2S5A7S1</accession>